<accession>A0A8S3XT74</accession>
<dbReference type="GO" id="GO:0003964">
    <property type="term" value="F:RNA-directed DNA polymerase activity"/>
    <property type="evidence" value="ECO:0007669"/>
    <property type="project" value="UniProtKB-KW"/>
</dbReference>
<evidence type="ECO:0000256" key="5">
    <source>
        <dbReference type="ARBA" id="ARBA00022801"/>
    </source>
</evidence>
<keyword evidence="2" id="KW-0548">Nucleotidyltransferase</keyword>
<proteinExistence type="predicted"/>
<evidence type="ECO:0000256" key="3">
    <source>
        <dbReference type="ARBA" id="ARBA00022722"/>
    </source>
</evidence>
<protein>
    <submittedName>
        <fullName evidence="8">(apollo) hypothetical protein</fullName>
    </submittedName>
</protein>
<dbReference type="GO" id="GO:0006508">
    <property type="term" value="P:proteolysis"/>
    <property type="evidence" value="ECO:0007669"/>
    <property type="project" value="InterPro"/>
</dbReference>
<dbReference type="InterPro" id="IPR001995">
    <property type="entry name" value="Peptidase_A2_cat"/>
</dbReference>
<evidence type="ECO:0000256" key="6">
    <source>
        <dbReference type="ARBA" id="ARBA00022918"/>
    </source>
</evidence>
<evidence type="ECO:0000256" key="2">
    <source>
        <dbReference type="ARBA" id="ARBA00022695"/>
    </source>
</evidence>
<keyword evidence="5" id="KW-0378">Hydrolase</keyword>
<dbReference type="AlphaFoldDB" id="A0A8S3XT74"/>
<evidence type="ECO:0000313" key="8">
    <source>
        <dbReference type="EMBL" id="CAG5034648.1"/>
    </source>
</evidence>
<evidence type="ECO:0000256" key="4">
    <source>
        <dbReference type="ARBA" id="ARBA00022759"/>
    </source>
</evidence>
<dbReference type="InterPro" id="IPR041373">
    <property type="entry name" value="RT_RNaseH"/>
</dbReference>
<keyword evidence="9" id="KW-1185">Reference proteome</keyword>
<gene>
    <name evidence="8" type="ORF">PAPOLLO_LOCUS20366</name>
</gene>
<keyword evidence="1" id="KW-0808">Transferase</keyword>
<dbReference type="CDD" id="cd09274">
    <property type="entry name" value="RNase_HI_RT_Ty3"/>
    <property type="match status" value="1"/>
</dbReference>
<dbReference type="PROSITE" id="PS50175">
    <property type="entry name" value="ASP_PROT_RETROV"/>
    <property type="match status" value="1"/>
</dbReference>
<dbReference type="Pfam" id="PF00077">
    <property type="entry name" value="RVP"/>
    <property type="match status" value="1"/>
</dbReference>
<dbReference type="Pfam" id="PF17917">
    <property type="entry name" value="RT_RNaseH"/>
    <property type="match status" value="1"/>
</dbReference>
<dbReference type="PANTHER" id="PTHR37984">
    <property type="entry name" value="PROTEIN CBG26694"/>
    <property type="match status" value="1"/>
</dbReference>
<reference evidence="8" key="1">
    <citation type="submission" date="2021-04" db="EMBL/GenBank/DDBJ databases">
        <authorList>
            <person name="Tunstrom K."/>
        </authorList>
    </citation>
    <scope>NUCLEOTIDE SEQUENCE</scope>
</reference>
<dbReference type="GO" id="GO:0004519">
    <property type="term" value="F:endonuclease activity"/>
    <property type="evidence" value="ECO:0007669"/>
    <property type="project" value="UniProtKB-KW"/>
</dbReference>
<feature type="domain" description="Peptidase A2" evidence="7">
    <location>
        <begin position="44"/>
        <end position="78"/>
    </location>
</feature>
<evidence type="ECO:0000256" key="1">
    <source>
        <dbReference type="ARBA" id="ARBA00022679"/>
    </source>
</evidence>
<comment type="caution">
    <text evidence="8">The sequence shown here is derived from an EMBL/GenBank/DDBJ whole genome shotgun (WGS) entry which is preliminary data.</text>
</comment>
<dbReference type="OrthoDB" id="420169at2759"/>
<evidence type="ECO:0000313" key="9">
    <source>
        <dbReference type="Proteomes" id="UP000691718"/>
    </source>
</evidence>
<evidence type="ECO:0000259" key="7">
    <source>
        <dbReference type="PROSITE" id="PS50175"/>
    </source>
</evidence>
<dbReference type="GO" id="GO:0004190">
    <property type="term" value="F:aspartic-type endopeptidase activity"/>
    <property type="evidence" value="ECO:0007669"/>
    <property type="project" value="InterPro"/>
</dbReference>
<dbReference type="FunFam" id="3.10.20.370:FF:000001">
    <property type="entry name" value="Retrovirus-related Pol polyprotein from transposon 17.6-like protein"/>
    <property type="match status" value="1"/>
</dbReference>
<keyword evidence="4" id="KW-0255">Endonuclease</keyword>
<organism evidence="8 9">
    <name type="scientific">Parnassius apollo</name>
    <name type="common">Apollo butterfly</name>
    <name type="synonym">Papilio apollo</name>
    <dbReference type="NCBI Taxonomy" id="110799"/>
    <lineage>
        <taxon>Eukaryota</taxon>
        <taxon>Metazoa</taxon>
        <taxon>Ecdysozoa</taxon>
        <taxon>Arthropoda</taxon>
        <taxon>Hexapoda</taxon>
        <taxon>Insecta</taxon>
        <taxon>Pterygota</taxon>
        <taxon>Neoptera</taxon>
        <taxon>Endopterygota</taxon>
        <taxon>Lepidoptera</taxon>
        <taxon>Glossata</taxon>
        <taxon>Ditrysia</taxon>
        <taxon>Papilionoidea</taxon>
        <taxon>Papilionidae</taxon>
        <taxon>Parnassiinae</taxon>
        <taxon>Parnassini</taxon>
        <taxon>Parnassius</taxon>
        <taxon>Parnassius</taxon>
    </lineage>
</organism>
<keyword evidence="6" id="KW-0695">RNA-directed DNA polymerase</keyword>
<dbReference type="EMBL" id="CAJQZP010001271">
    <property type="protein sequence ID" value="CAG5034648.1"/>
    <property type="molecule type" value="Genomic_DNA"/>
</dbReference>
<dbReference type="InterPro" id="IPR050951">
    <property type="entry name" value="Retrovirus_Pol_polyprotein"/>
</dbReference>
<dbReference type="PANTHER" id="PTHR37984:SF5">
    <property type="entry name" value="PROTEIN NYNRIN-LIKE"/>
    <property type="match status" value="1"/>
</dbReference>
<name>A0A8S3XT74_PARAO</name>
<sequence length="345" mass="39665">MFYNNRRGYNNKKGNFNNRILALQNVRPVRTAENVEHPADERENTGASISVIKEEQIPKSSEIFYNNLIINGIGGKIEASSYVILDIYSSKYDKFTSKFYSFKNLPIAVDGILGLDFMTRYKAKIDLENSLLTLKIDSKHCILPIFDKPDYSNSLVLAPRSESIHYVYLNKEVEEDCFVCAREIEKDVFLAGTIVQPKNKRVPIKILNTRDEEIRLNNFTLDVEPLREYNIFKFGQCKSSSNRAKSLLPLLELNHLNNEEKESIESICSKYSDIFFLPDASDLAVGAVLCNKNRKPIAYASRPLNKAEKNYPVIEKELTAIVWAVKYFRPYLFGRTFTIMTDHKP</sequence>
<keyword evidence="3" id="KW-0540">Nuclease</keyword>
<dbReference type="InterPro" id="IPR018061">
    <property type="entry name" value="Retropepsins"/>
</dbReference>
<dbReference type="Proteomes" id="UP000691718">
    <property type="component" value="Unassembled WGS sequence"/>
</dbReference>